<organism evidence="1 2">
    <name type="scientific">Caloramator australicus RC3</name>
    <dbReference type="NCBI Taxonomy" id="857293"/>
    <lineage>
        <taxon>Bacteria</taxon>
        <taxon>Bacillati</taxon>
        <taxon>Bacillota</taxon>
        <taxon>Clostridia</taxon>
        <taxon>Eubacteriales</taxon>
        <taxon>Clostridiaceae</taxon>
        <taxon>Caloramator</taxon>
    </lineage>
</organism>
<name>I7LKA5_9CLOT</name>
<comment type="caution">
    <text evidence="1">The sequence shown here is derived from an EMBL/GenBank/DDBJ whole genome shotgun (WGS) entry which is preliminary data.</text>
</comment>
<dbReference type="SUPFAM" id="SSF53756">
    <property type="entry name" value="UDP-Glycosyltransferase/glycogen phosphorylase"/>
    <property type="match status" value="1"/>
</dbReference>
<gene>
    <name evidence="1" type="ORF">CAAU_2224</name>
</gene>
<protein>
    <recommendedName>
        <fullName evidence="3">Glycosyltransferase subfamily 4-like N-terminal domain-containing protein</fullName>
    </recommendedName>
</protein>
<dbReference type="Proteomes" id="UP000007652">
    <property type="component" value="Unassembled WGS sequence"/>
</dbReference>
<accession>I7LKA5</accession>
<evidence type="ECO:0000313" key="1">
    <source>
        <dbReference type="EMBL" id="CCJ34308.1"/>
    </source>
</evidence>
<dbReference type="Gene3D" id="3.40.50.2000">
    <property type="entry name" value="Glycogen Phosphorylase B"/>
    <property type="match status" value="1"/>
</dbReference>
<evidence type="ECO:0000313" key="2">
    <source>
        <dbReference type="Proteomes" id="UP000007652"/>
    </source>
</evidence>
<dbReference type="EMBL" id="CAKP01000113">
    <property type="protein sequence ID" value="CCJ34308.1"/>
    <property type="molecule type" value="Genomic_DNA"/>
</dbReference>
<dbReference type="RefSeq" id="WP_008909564.1">
    <property type="nucleotide sequence ID" value="NZ_CAKP01000113.1"/>
</dbReference>
<dbReference type="eggNOG" id="COG0297">
    <property type="taxonomic scope" value="Bacteria"/>
</dbReference>
<reference evidence="1 2" key="1">
    <citation type="journal article" date="2011" name="J. Bacteriol.">
        <title>Draft genome sequence of Caloramator australicus strain RC3T, a thermoanaerobe from the Great Artesian Basin of Australia.</title>
        <authorList>
            <person name="Ogg C.D."/>
            <person name="Patel B.K.C."/>
        </authorList>
    </citation>
    <scope>NUCLEOTIDE SEQUENCE [LARGE SCALE GENOMIC DNA]</scope>
    <source>
        <strain evidence="1 2">RC3</strain>
    </source>
</reference>
<dbReference type="OrthoDB" id="9795068at2"/>
<evidence type="ECO:0008006" key="3">
    <source>
        <dbReference type="Google" id="ProtNLM"/>
    </source>
</evidence>
<dbReference type="STRING" id="857293.CAAU_2224"/>
<sequence>MKIFVIPSWYPSNTKPNNGSFFREQAQTLLELANDVVLLNGTFRSREAYFSSENFKLIKYFDEGLLTYQFVIPNFMLSRNAWMGISMAKWSINKVFHSAVEDHGYPDIIHAHSFYPAGYVACLLGKKTKYLLLLLNIVVEF</sequence>
<dbReference type="AlphaFoldDB" id="I7LKA5"/>
<keyword evidence="2" id="KW-1185">Reference proteome</keyword>
<proteinExistence type="predicted"/>